<evidence type="ECO:0000256" key="4">
    <source>
        <dbReference type="ARBA" id="ARBA00023136"/>
    </source>
</evidence>
<sequence>MFNWNRLGIIAGLSLSLVVAGCGEEKQQSASEQMDYTITGLEPGAGQTELNNQVIAEYENLDGWQQQTSSTGAMLSSLAEAIDNKEPIMITAWSPHYMFAKWDLKYLEDPKGIFGEEQHAATIVRKGLKDELPNAYTILDRFHWEVSDIESALLTANEEGLEMDALAQQWADENQEAVAKWTEGVEPVDGTPIELVSTPWSSELFTANVAKIVLAQQGYKVTLTPIDPAVLFESISTGDADASLSPWVPTTHGALYKEHEGGFIDLGPSYEGTKIGLAVPAYMEVDSLEDFEPAE</sequence>
<comment type="subcellular location">
    <subcellularLocation>
        <location evidence="1">Cell membrane</location>
    </subcellularLocation>
</comment>
<keyword evidence="4" id="KW-0472">Membrane</keyword>
<evidence type="ECO:0000313" key="7">
    <source>
        <dbReference type="Proteomes" id="UP001597040"/>
    </source>
</evidence>
<evidence type="ECO:0000259" key="5">
    <source>
        <dbReference type="Pfam" id="PF04069"/>
    </source>
</evidence>
<dbReference type="SUPFAM" id="SSF53850">
    <property type="entry name" value="Periplasmic binding protein-like II"/>
    <property type="match status" value="2"/>
</dbReference>
<gene>
    <name evidence="6" type="ORF">ACFQ3N_12710</name>
</gene>
<keyword evidence="2" id="KW-0813">Transport</keyword>
<dbReference type="RefSeq" id="WP_390362907.1">
    <property type="nucleotide sequence ID" value="NZ_JBHTKJ010000034.1"/>
</dbReference>
<dbReference type="PROSITE" id="PS51257">
    <property type="entry name" value="PROKAR_LIPOPROTEIN"/>
    <property type="match status" value="1"/>
</dbReference>
<accession>A0ABW3LLH1</accession>
<evidence type="ECO:0000256" key="3">
    <source>
        <dbReference type="ARBA" id="ARBA00022475"/>
    </source>
</evidence>
<evidence type="ECO:0000256" key="2">
    <source>
        <dbReference type="ARBA" id="ARBA00022448"/>
    </source>
</evidence>
<dbReference type="InterPro" id="IPR007210">
    <property type="entry name" value="ABC_Gly_betaine_transp_sub-bd"/>
</dbReference>
<dbReference type="EMBL" id="JBHTKJ010000034">
    <property type="protein sequence ID" value="MFD1039246.1"/>
    <property type="molecule type" value="Genomic_DNA"/>
</dbReference>
<organism evidence="6 7">
    <name type="scientific">Virgibacillus byunsanensis</name>
    <dbReference type="NCBI Taxonomy" id="570945"/>
    <lineage>
        <taxon>Bacteria</taxon>
        <taxon>Bacillati</taxon>
        <taxon>Bacillota</taxon>
        <taxon>Bacilli</taxon>
        <taxon>Bacillales</taxon>
        <taxon>Bacillaceae</taxon>
        <taxon>Virgibacillus</taxon>
    </lineage>
</organism>
<feature type="domain" description="ABC-type glycine betaine transport system substrate-binding" evidence="5">
    <location>
        <begin position="29"/>
        <end position="172"/>
    </location>
</feature>
<evidence type="ECO:0000256" key="1">
    <source>
        <dbReference type="ARBA" id="ARBA00004236"/>
    </source>
</evidence>
<keyword evidence="3" id="KW-1003">Cell membrane</keyword>
<dbReference type="Pfam" id="PF04069">
    <property type="entry name" value="OpuAC"/>
    <property type="match status" value="2"/>
</dbReference>
<dbReference type="Gene3D" id="3.40.190.100">
    <property type="entry name" value="Glycine betaine-binding periplasmic protein, domain 2"/>
    <property type="match status" value="1"/>
</dbReference>
<dbReference type="PANTHER" id="PTHR47737">
    <property type="entry name" value="GLYCINE BETAINE/PROLINE BETAINE TRANSPORT SYSTEM PERMEASE PROTEIN PROW"/>
    <property type="match status" value="1"/>
</dbReference>
<dbReference type="Proteomes" id="UP001597040">
    <property type="component" value="Unassembled WGS sequence"/>
</dbReference>
<keyword evidence="7" id="KW-1185">Reference proteome</keyword>
<evidence type="ECO:0000313" key="6">
    <source>
        <dbReference type="EMBL" id="MFD1039246.1"/>
    </source>
</evidence>
<dbReference type="PANTHER" id="PTHR47737:SF1">
    <property type="entry name" value="GLYCINE BETAINE_PROLINE BETAINE TRANSPORT SYSTEM PERMEASE PROTEIN PROW"/>
    <property type="match status" value="1"/>
</dbReference>
<proteinExistence type="predicted"/>
<feature type="domain" description="ABC-type glycine betaine transport system substrate-binding" evidence="5">
    <location>
        <begin position="192"/>
        <end position="291"/>
    </location>
</feature>
<dbReference type="Gene3D" id="3.10.105.10">
    <property type="entry name" value="Dipeptide-binding Protein, Domain 3"/>
    <property type="match status" value="1"/>
</dbReference>
<reference evidence="7" key="1">
    <citation type="journal article" date="2019" name="Int. J. Syst. Evol. Microbiol.">
        <title>The Global Catalogue of Microorganisms (GCM) 10K type strain sequencing project: providing services to taxonomists for standard genome sequencing and annotation.</title>
        <authorList>
            <consortium name="The Broad Institute Genomics Platform"/>
            <consortium name="The Broad Institute Genome Sequencing Center for Infectious Disease"/>
            <person name="Wu L."/>
            <person name="Ma J."/>
        </authorList>
    </citation>
    <scope>NUCLEOTIDE SEQUENCE [LARGE SCALE GENOMIC DNA]</scope>
    <source>
        <strain evidence="7">CCUG 56754</strain>
    </source>
</reference>
<name>A0ABW3LLH1_9BACI</name>
<protein>
    <submittedName>
        <fullName evidence="6">Glycine betaine ABC transporter substrate-binding protein</fullName>
    </submittedName>
</protein>
<comment type="caution">
    <text evidence="6">The sequence shown here is derived from an EMBL/GenBank/DDBJ whole genome shotgun (WGS) entry which is preliminary data.</text>
</comment>